<evidence type="ECO:0000313" key="3">
    <source>
        <dbReference type="Proteomes" id="UP000789901"/>
    </source>
</evidence>
<protein>
    <submittedName>
        <fullName evidence="2">15428_t:CDS:1</fullName>
    </submittedName>
</protein>
<feature type="region of interest" description="Disordered" evidence="1">
    <location>
        <begin position="23"/>
        <end position="47"/>
    </location>
</feature>
<evidence type="ECO:0000256" key="1">
    <source>
        <dbReference type="SAM" id="MobiDB-lite"/>
    </source>
</evidence>
<proteinExistence type="predicted"/>
<gene>
    <name evidence="2" type="ORF">GMARGA_LOCUS29723</name>
</gene>
<dbReference type="EMBL" id="CAJVQB010040536">
    <property type="protein sequence ID" value="CAG8828520.1"/>
    <property type="molecule type" value="Genomic_DNA"/>
</dbReference>
<reference evidence="2 3" key="1">
    <citation type="submission" date="2021-06" db="EMBL/GenBank/DDBJ databases">
        <authorList>
            <person name="Kallberg Y."/>
            <person name="Tangrot J."/>
            <person name="Rosling A."/>
        </authorList>
    </citation>
    <scope>NUCLEOTIDE SEQUENCE [LARGE SCALE GENOMIC DNA]</scope>
    <source>
        <strain evidence="2 3">120-4 pot B 10/14</strain>
    </source>
</reference>
<sequence length="153" mass="17503">MEQEQEQNVDIANNKSVDWSEDVDLELSVGKDPRDTGSSSFDKTENSSGNIVELFEKTVKNPDIMDSIIQEEDLNQNLGTNLINSENKPLEVHQCLENISINNIVTALYAKIGDDLIAAKLHYKRKKWLYLEVIFTSQEKQQLYAALFSNKYF</sequence>
<feature type="compositionally biased region" description="Polar residues" evidence="1">
    <location>
        <begin position="36"/>
        <end position="47"/>
    </location>
</feature>
<organism evidence="2 3">
    <name type="scientific">Gigaspora margarita</name>
    <dbReference type="NCBI Taxonomy" id="4874"/>
    <lineage>
        <taxon>Eukaryota</taxon>
        <taxon>Fungi</taxon>
        <taxon>Fungi incertae sedis</taxon>
        <taxon>Mucoromycota</taxon>
        <taxon>Glomeromycotina</taxon>
        <taxon>Glomeromycetes</taxon>
        <taxon>Diversisporales</taxon>
        <taxon>Gigasporaceae</taxon>
        <taxon>Gigaspora</taxon>
    </lineage>
</organism>
<accession>A0ABN7WDM6</accession>
<name>A0ABN7WDM6_GIGMA</name>
<evidence type="ECO:0000313" key="2">
    <source>
        <dbReference type="EMBL" id="CAG8828520.1"/>
    </source>
</evidence>
<keyword evidence="3" id="KW-1185">Reference proteome</keyword>
<comment type="caution">
    <text evidence="2">The sequence shown here is derived from an EMBL/GenBank/DDBJ whole genome shotgun (WGS) entry which is preliminary data.</text>
</comment>
<dbReference type="Proteomes" id="UP000789901">
    <property type="component" value="Unassembled WGS sequence"/>
</dbReference>